<proteinExistence type="predicted"/>
<evidence type="ECO:0000313" key="1">
    <source>
        <dbReference type="EMBL" id="MBI6882801.1"/>
    </source>
</evidence>
<accession>A0A8I1JHL2</accession>
<dbReference type="EMBL" id="JAEHTE010000002">
    <property type="protein sequence ID" value="MBI6882801.1"/>
    <property type="molecule type" value="Genomic_DNA"/>
</dbReference>
<protein>
    <submittedName>
        <fullName evidence="1">Uncharacterized protein</fullName>
    </submittedName>
</protein>
<dbReference type="Proteomes" id="UP000637061">
    <property type="component" value="Unassembled WGS sequence"/>
</dbReference>
<name>A0A8I1JHL2_PSEPU</name>
<organism evidence="1 2">
    <name type="scientific">Pseudomonas putida</name>
    <name type="common">Arthrobacter siderocapsulatus</name>
    <dbReference type="NCBI Taxonomy" id="303"/>
    <lineage>
        <taxon>Bacteria</taxon>
        <taxon>Pseudomonadati</taxon>
        <taxon>Pseudomonadota</taxon>
        <taxon>Gammaproteobacteria</taxon>
        <taxon>Pseudomonadales</taxon>
        <taxon>Pseudomonadaceae</taxon>
        <taxon>Pseudomonas</taxon>
    </lineage>
</organism>
<reference evidence="1" key="1">
    <citation type="submission" date="2020-12" db="EMBL/GenBank/DDBJ databases">
        <title>Enhanced detection system for hospital associated transmission using whole genome sequencing surveillance.</title>
        <authorList>
            <person name="Harrison L.H."/>
            <person name="Van Tyne D."/>
            <person name="Marsh J.W."/>
            <person name="Griffith M.P."/>
            <person name="Snyder D.J."/>
            <person name="Cooper V.S."/>
            <person name="Mustapha M."/>
        </authorList>
    </citation>
    <scope>NUCLEOTIDE SEQUENCE</scope>
    <source>
        <strain evidence="1">PSB00042</strain>
    </source>
</reference>
<dbReference type="AlphaFoldDB" id="A0A8I1JHL2"/>
<dbReference type="RefSeq" id="WP_198746426.1">
    <property type="nucleotide sequence ID" value="NZ_JAEHTE010000002.1"/>
</dbReference>
<sequence>MEKSHLEDLSMDFALLSKPGIGVQTALSQALSETDRLNVLRIHEVDDLGASIQSVLEEAQGRPVVLLLDACSLGDMSAWVEPLSTVLETRTIGGGVLPEGSSIIINTWQTSEEFQKLPGQFTDKLKLVDANPTAKLADFESLEDWGQSVTSTIRSQVNGIAKSIAYDRLATLDESKPERKTSPDEPSL</sequence>
<comment type="caution">
    <text evidence="1">The sequence shown here is derived from an EMBL/GenBank/DDBJ whole genome shotgun (WGS) entry which is preliminary data.</text>
</comment>
<evidence type="ECO:0000313" key="2">
    <source>
        <dbReference type="Proteomes" id="UP000637061"/>
    </source>
</evidence>
<gene>
    <name evidence="1" type="ORF">JEU22_02655</name>
</gene>